<dbReference type="SMART" id="SM00487">
    <property type="entry name" value="DEXDc"/>
    <property type="match status" value="1"/>
</dbReference>
<keyword evidence="17" id="KW-1185">Reference proteome</keyword>
<dbReference type="GO" id="GO:0005829">
    <property type="term" value="C:cytosol"/>
    <property type="evidence" value="ECO:0007669"/>
    <property type="project" value="TreeGrafter"/>
</dbReference>
<comment type="catalytic activity">
    <reaction evidence="9">
        <text>ATP + H2O = ADP + phosphate + H(+)</text>
        <dbReference type="Rhea" id="RHEA:13065"/>
        <dbReference type="ChEBI" id="CHEBI:15377"/>
        <dbReference type="ChEBI" id="CHEBI:15378"/>
        <dbReference type="ChEBI" id="CHEBI:30616"/>
        <dbReference type="ChEBI" id="CHEBI:43474"/>
        <dbReference type="ChEBI" id="CHEBI:456216"/>
        <dbReference type="EC" id="3.6.4.13"/>
    </reaction>
</comment>
<accession>A0A239TS63</accession>
<evidence type="ECO:0000256" key="10">
    <source>
        <dbReference type="ARBA" id="ARBA00067932"/>
    </source>
</evidence>
<evidence type="ECO:0000256" key="12">
    <source>
        <dbReference type="RuleBase" id="RU000492"/>
    </source>
</evidence>
<name>A0A239TS63_9FIRM</name>
<dbReference type="EC" id="3.6.4.13" evidence="1"/>
<evidence type="ECO:0000313" key="17">
    <source>
        <dbReference type="Proteomes" id="UP000215383"/>
    </source>
</evidence>
<dbReference type="InterPro" id="IPR000629">
    <property type="entry name" value="RNA-helicase_DEAD-box_CS"/>
</dbReference>
<dbReference type="CDD" id="cd00268">
    <property type="entry name" value="DEADc"/>
    <property type="match status" value="1"/>
</dbReference>
<feature type="domain" description="Helicase C-terminal" evidence="14">
    <location>
        <begin position="220"/>
        <end position="380"/>
    </location>
</feature>
<dbReference type="CDD" id="cd18787">
    <property type="entry name" value="SF2_C_DEAD"/>
    <property type="match status" value="1"/>
</dbReference>
<dbReference type="FunFam" id="3.40.50.300:FF:000108">
    <property type="entry name" value="ATP-dependent RNA helicase RhlE"/>
    <property type="match status" value="1"/>
</dbReference>
<dbReference type="EMBL" id="LT906446">
    <property type="protein sequence ID" value="SNU99453.1"/>
    <property type="molecule type" value="Genomic_DNA"/>
</dbReference>
<dbReference type="Pfam" id="PF03880">
    <property type="entry name" value="DbpA"/>
    <property type="match status" value="1"/>
</dbReference>
<evidence type="ECO:0000256" key="4">
    <source>
        <dbReference type="ARBA" id="ARBA00022801"/>
    </source>
</evidence>
<evidence type="ECO:0000313" key="16">
    <source>
        <dbReference type="EMBL" id="SNU99453.1"/>
    </source>
</evidence>
<dbReference type="PROSITE" id="PS51192">
    <property type="entry name" value="HELICASE_ATP_BIND_1"/>
    <property type="match status" value="1"/>
</dbReference>
<dbReference type="InterPro" id="IPR044742">
    <property type="entry name" value="DEAD/DEAH_RhlB"/>
</dbReference>
<dbReference type="Proteomes" id="UP000215383">
    <property type="component" value="Chromosome 1"/>
</dbReference>
<dbReference type="Pfam" id="PF25399">
    <property type="entry name" value="DeaD_dimer"/>
    <property type="match status" value="1"/>
</dbReference>
<dbReference type="InterPro" id="IPR057325">
    <property type="entry name" value="DeaD_dimer"/>
</dbReference>
<feature type="domain" description="DEAD-box RNA helicase Q" evidence="15">
    <location>
        <begin position="6"/>
        <end position="34"/>
    </location>
</feature>
<dbReference type="Pfam" id="PF00271">
    <property type="entry name" value="Helicase_C"/>
    <property type="match status" value="1"/>
</dbReference>
<evidence type="ECO:0000256" key="1">
    <source>
        <dbReference type="ARBA" id="ARBA00012552"/>
    </source>
</evidence>
<dbReference type="PANTHER" id="PTHR47963">
    <property type="entry name" value="DEAD-BOX ATP-DEPENDENT RNA HELICASE 47, MITOCHONDRIAL"/>
    <property type="match status" value="1"/>
</dbReference>
<dbReference type="InterPro" id="IPR014014">
    <property type="entry name" value="RNA_helicase_DEAD_Q_motif"/>
</dbReference>
<evidence type="ECO:0000256" key="9">
    <source>
        <dbReference type="ARBA" id="ARBA00047984"/>
    </source>
</evidence>
<keyword evidence="3 12" id="KW-0547">Nucleotide-binding</keyword>
<dbReference type="GO" id="GO:0003724">
    <property type="term" value="F:RNA helicase activity"/>
    <property type="evidence" value="ECO:0007669"/>
    <property type="project" value="UniProtKB-EC"/>
</dbReference>
<evidence type="ECO:0000256" key="5">
    <source>
        <dbReference type="ARBA" id="ARBA00022806"/>
    </source>
</evidence>
<reference evidence="16 17" key="1">
    <citation type="submission" date="2017-06" db="EMBL/GenBank/DDBJ databases">
        <authorList>
            <consortium name="Pathogen Informatics"/>
        </authorList>
    </citation>
    <scope>NUCLEOTIDE SEQUENCE [LARGE SCALE GENOMIC DNA]</scope>
    <source>
        <strain evidence="16 17">NCTC10570</strain>
    </source>
</reference>
<keyword evidence="5 12" id="KW-0347">Helicase</keyword>
<organism evidence="16 17">
    <name type="scientific">Megamonas hypermegale</name>
    <dbReference type="NCBI Taxonomy" id="158847"/>
    <lineage>
        <taxon>Bacteria</taxon>
        <taxon>Bacillati</taxon>
        <taxon>Bacillota</taxon>
        <taxon>Negativicutes</taxon>
        <taxon>Selenomonadales</taxon>
        <taxon>Selenomonadaceae</taxon>
        <taxon>Megamonas</taxon>
    </lineage>
</organism>
<feature type="domain" description="Helicase ATP-binding" evidence="13">
    <location>
        <begin position="37"/>
        <end position="209"/>
    </location>
</feature>
<dbReference type="GO" id="GO:0005524">
    <property type="term" value="F:ATP binding"/>
    <property type="evidence" value="ECO:0007669"/>
    <property type="project" value="UniProtKB-KW"/>
</dbReference>
<evidence type="ECO:0000259" key="13">
    <source>
        <dbReference type="PROSITE" id="PS51192"/>
    </source>
</evidence>
<evidence type="ECO:0000256" key="6">
    <source>
        <dbReference type="ARBA" id="ARBA00022840"/>
    </source>
</evidence>
<dbReference type="PROSITE" id="PS51194">
    <property type="entry name" value="HELICASE_CTER"/>
    <property type="match status" value="1"/>
</dbReference>
<dbReference type="InterPro" id="IPR005580">
    <property type="entry name" value="DbpA/CsdA_RNA-bd_dom"/>
</dbReference>
<evidence type="ECO:0000256" key="8">
    <source>
        <dbReference type="ARBA" id="ARBA00038437"/>
    </source>
</evidence>
<evidence type="ECO:0000256" key="2">
    <source>
        <dbReference type="ARBA" id="ARBA00022490"/>
    </source>
</evidence>
<evidence type="ECO:0000259" key="14">
    <source>
        <dbReference type="PROSITE" id="PS51194"/>
    </source>
</evidence>
<dbReference type="Pfam" id="PF00270">
    <property type="entry name" value="DEAD"/>
    <property type="match status" value="1"/>
</dbReference>
<dbReference type="SMART" id="SM00490">
    <property type="entry name" value="HELICc"/>
    <property type="match status" value="1"/>
</dbReference>
<dbReference type="PROSITE" id="PS00039">
    <property type="entry name" value="DEAD_ATP_HELICASE"/>
    <property type="match status" value="1"/>
</dbReference>
<comment type="similarity">
    <text evidence="8 12">Belongs to the DEAD box helicase family.</text>
</comment>
<dbReference type="PROSITE" id="PS51195">
    <property type="entry name" value="Q_MOTIF"/>
    <property type="match status" value="1"/>
</dbReference>
<dbReference type="eggNOG" id="COG0513">
    <property type="taxonomic scope" value="Bacteria"/>
</dbReference>
<evidence type="ECO:0000256" key="3">
    <source>
        <dbReference type="ARBA" id="ARBA00022741"/>
    </source>
</evidence>
<dbReference type="InterPro" id="IPR001650">
    <property type="entry name" value="Helicase_C-like"/>
</dbReference>
<dbReference type="Gene3D" id="3.40.50.300">
    <property type="entry name" value="P-loop containing nucleotide triphosphate hydrolases"/>
    <property type="match status" value="2"/>
</dbReference>
<proteinExistence type="inferred from homology"/>
<dbReference type="InterPro" id="IPR027417">
    <property type="entry name" value="P-loop_NTPase"/>
</dbReference>
<dbReference type="Gene3D" id="3.30.70.330">
    <property type="match status" value="1"/>
</dbReference>
<dbReference type="OrthoDB" id="9805696at2"/>
<keyword evidence="4 12" id="KW-0378">Hydrolase</keyword>
<dbReference type="PANTHER" id="PTHR47963:SF5">
    <property type="entry name" value="DEAD-BOX ATP-DEPENDENT RNA HELICASE CSHA"/>
    <property type="match status" value="1"/>
</dbReference>
<dbReference type="GO" id="GO:0016887">
    <property type="term" value="F:ATP hydrolysis activity"/>
    <property type="evidence" value="ECO:0007669"/>
    <property type="project" value="RHEA"/>
</dbReference>
<dbReference type="InterPro" id="IPR014001">
    <property type="entry name" value="Helicase_ATP-bd"/>
</dbReference>
<dbReference type="SUPFAM" id="SSF52540">
    <property type="entry name" value="P-loop containing nucleoside triphosphate hydrolases"/>
    <property type="match status" value="1"/>
</dbReference>
<gene>
    <name evidence="16" type="primary">cshA</name>
    <name evidence="16" type="ORF">SAMEA4364220_01115</name>
</gene>
<dbReference type="InterPro" id="IPR012677">
    <property type="entry name" value="Nucleotide-bd_a/b_plait_sf"/>
</dbReference>
<protein>
    <recommendedName>
        <fullName evidence="10">ATP-dependent RNA helicase CshA</fullName>
        <ecNumber evidence="1">3.6.4.13</ecNumber>
    </recommendedName>
</protein>
<dbReference type="InterPro" id="IPR011545">
    <property type="entry name" value="DEAD/DEAH_box_helicase_dom"/>
</dbReference>
<evidence type="ECO:0000259" key="15">
    <source>
        <dbReference type="PROSITE" id="PS51195"/>
    </source>
</evidence>
<dbReference type="AlphaFoldDB" id="A0A239TS63"/>
<keyword evidence="6 12" id="KW-0067">ATP-binding</keyword>
<dbReference type="GO" id="GO:0009409">
    <property type="term" value="P:response to cold"/>
    <property type="evidence" value="ECO:0007669"/>
    <property type="project" value="TreeGrafter"/>
</dbReference>
<keyword evidence="2" id="KW-0963">Cytoplasm</keyword>
<evidence type="ECO:0000256" key="11">
    <source>
        <dbReference type="PROSITE-ProRule" id="PRU00552"/>
    </source>
</evidence>
<dbReference type="InterPro" id="IPR050547">
    <property type="entry name" value="DEAD_box_RNA_helicases"/>
</dbReference>
<dbReference type="GO" id="GO:0005840">
    <property type="term" value="C:ribosome"/>
    <property type="evidence" value="ECO:0007669"/>
    <property type="project" value="TreeGrafter"/>
</dbReference>
<keyword evidence="7" id="KW-0346">Stress response</keyword>
<evidence type="ECO:0000256" key="7">
    <source>
        <dbReference type="ARBA" id="ARBA00023016"/>
    </source>
</evidence>
<dbReference type="CDD" id="cd12252">
    <property type="entry name" value="RRM_DbpA"/>
    <property type="match status" value="1"/>
</dbReference>
<dbReference type="GO" id="GO:0033592">
    <property type="term" value="F:RNA strand annealing activity"/>
    <property type="evidence" value="ECO:0007669"/>
    <property type="project" value="TreeGrafter"/>
</dbReference>
<feature type="short sequence motif" description="Q motif" evidence="11">
    <location>
        <begin position="6"/>
        <end position="34"/>
    </location>
</feature>
<sequence length="534" mass="60553">MEENIIKFEDMQLSKKVLNAVKDMGFEEPSPIQAKTIPLALEGHDVIGQAQTGTGKTAAFGIPTIEQIDEKNKYIQALVLTPTRELAIQIAEEFNKIGKYKKVKTLPVYGGQMIDRQIRALRFGVKIVVGTPGRLIDHIRRNTIKLDHVKTLILDEADEMLDMGFIEDIEEIMSNLAQKEDRQTLLFSATMPAPIEKLARKYMNDPKKVMISREQITVPSVDQLYFETRDKFEGLCRVLDIEDSGKYIIFCRTKKNVDDLQASLQVRGYMVGSLHGDMSQAQRDRVMRRFREGKLEILIATDVAARGIDIDDISHVINFDIPQDPESYVHRIGRTGRAGRTGIAVTFIEPKEYRQLKSIERMTKSRMIRGELPTPADVIERQREAIKERLLKTLNNNTYADYHMIISDIANEGYDYVDIAAAALQLSIEGVKEKDDKPLDERFENTGGAPGMVRLFLNIGRKQGIRPQDIVRSFASEVDIPGSIIGVINIYDKFTFVEVPKDIAEKVISVMHRNTIKGYKLNIEPAKGKEDNKK</sequence>